<reference evidence="2 3" key="1">
    <citation type="submission" date="2015-08" db="EMBL/GenBank/DDBJ databases">
        <title>The complete genome sequence of Bacillus beveridgei MLTeJB.</title>
        <authorList>
            <person name="Hanson T.E."/>
            <person name="Mesa C."/>
            <person name="Basesman S.M."/>
            <person name="Oremland R.S."/>
        </authorList>
    </citation>
    <scope>NUCLEOTIDE SEQUENCE [LARGE SCALE GENOMIC DNA]</scope>
    <source>
        <strain evidence="2 3">MLTeJB</strain>
    </source>
</reference>
<name>A0A1D7QUR6_9BACI</name>
<dbReference type="RefSeq" id="WP_069364807.1">
    <property type="nucleotide sequence ID" value="NZ_CP012502.1"/>
</dbReference>
<dbReference type="Proteomes" id="UP000094463">
    <property type="component" value="Chromosome"/>
</dbReference>
<keyword evidence="3" id="KW-1185">Reference proteome</keyword>
<dbReference type="AlphaFoldDB" id="A0A1D7QUR6"/>
<dbReference type="OrthoDB" id="2971021at2"/>
<proteinExistence type="predicted"/>
<sequence length="188" mass="22096">MSSTDILLVLNLIILITGFVILGLLVRNWIGKKSEVPKRAHSFSPLPSVYASSPSHPDHPMVHQRWRNEVKRTIELQCLSIRNAVAKQTIDIHQTEMELAPKSFLFDDDILKEVYQPEQLDILNEFLSTFQKYLELHWYTKERRMKTVFTGRISNIDSEAGRMVYRSKLVVNEFDRLYQQLMNFKNEQ</sequence>
<protein>
    <submittedName>
        <fullName evidence="2">Uncharacterized protein</fullName>
    </submittedName>
</protein>
<dbReference type="KEGG" id="bbev:BBEV_1393"/>
<dbReference type="STRING" id="632773.BBEV_1393"/>
<keyword evidence="1" id="KW-1133">Transmembrane helix</keyword>
<evidence type="ECO:0000256" key="1">
    <source>
        <dbReference type="SAM" id="Phobius"/>
    </source>
</evidence>
<feature type="transmembrane region" description="Helical" evidence="1">
    <location>
        <begin position="6"/>
        <end position="30"/>
    </location>
</feature>
<gene>
    <name evidence="2" type="ORF">BBEV_1393</name>
</gene>
<accession>A0A1D7QUR6</accession>
<keyword evidence="1" id="KW-0812">Transmembrane</keyword>
<keyword evidence="1" id="KW-0472">Membrane</keyword>
<evidence type="ECO:0000313" key="3">
    <source>
        <dbReference type="Proteomes" id="UP000094463"/>
    </source>
</evidence>
<dbReference type="EMBL" id="CP012502">
    <property type="protein sequence ID" value="AOM82756.1"/>
    <property type="molecule type" value="Genomic_DNA"/>
</dbReference>
<evidence type="ECO:0000313" key="2">
    <source>
        <dbReference type="EMBL" id="AOM82756.1"/>
    </source>
</evidence>
<organism evidence="2 3">
    <name type="scientific">Salisediminibacterium beveridgei</name>
    <dbReference type="NCBI Taxonomy" id="632773"/>
    <lineage>
        <taxon>Bacteria</taxon>
        <taxon>Bacillati</taxon>
        <taxon>Bacillota</taxon>
        <taxon>Bacilli</taxon>
        <taxon>Bacillales</taxon>
        <taxon>Bacillaceae</taxon>
        <taxon>Salisediminibacterium</taxon>
    </lineage>
</organism>